<sequence>MRSAYRKAAKRPKIALIDTGYDPESFKENSRANRLGEGHWKDFFDKSMFPIDEDGHGTSMLDLLMKVAPFADICVARIAHSNKDLGGQSVGVSQQRLAEAIEWATDIQKADIVSLSFGWEYEQSTEKRWVANAISKALNTRNQKVLFFASASNFGGGNRELFPARHPGVFAIRSTNHCGKHQDFNPSLPEDTGYNIEGPIQIGNIIRDMKRPQDPIATLIPVPDIVTGSGFGDGKLEHEGHGSLKASLSSKIYDVFGAQAVAGSSSSLRTTYEFDEIEAQYLRKNPTKADAEKLFETDKEIKGALSRGPVFVVTGLKIAKGLKYTNRRTAEQGGSLGAQSRITNEASVGGNLEAERGGEDVENYTVKGDTILAYRLHVIKRESFRWFAERELEVKAVNHGKAGFMNHSEDVEDDGVNISEATAQDAQYFAEEEEYGDVEQLAMQDDQESWTLLSISD</sequence>
<keyword evidence="3" id="KW-1185">Reference proteome</keyword>
<dbReference type="Gene3D" id="3.40.50.200">
    <property type="entry name" value="Peptidase S8/S53 domain"/>
    <property type="match status" value="1"/>
</dbReference>
<dbReference type="InterPro" id="IPR036852">
    <property type="entry name" value="Peptidase_S8/S53_dom_sf"/>
</dbReference>
<dbReference type="InterPro" id="IPR000209">
    <property type="entry name" value="Peptidase_S8/S53_dom"/>
</dbReference>
<organism evidence="2 3">
    <name type="scientific">Curvularia kusanoi</name>
    <name type="common">Cochliobolus kusanoi</name>
    <dbReference type="NCBI Taxonomy" id="90978"/>
    <lineage>
        <taxon>Eukaryota</taxon>
        <taxon>Fungi</taxon>
        <taxon>Dikarya</taxon>
        <taxon>Ascomycota</taxon>
        <taxon>Pezizomycotina</taxon>
        <taxon>Dothideomycetes</taxon>
        <taxon>Pleosporomycetidae</taxon>
        <taxon>Pleosporales</taxon>
        <taxon>Pleosporineae</taxon>
        <taxon>Pleosporaceae</taxon>
        <taxon>Curvularia</taxon>
    </lineage>
</organism>
<evidence type="ECO:0000313" key="3">
    <source>
        <dbReference type="Proteomes" id="UP000801428"/>
    </source>
</evidence>
<dbReference type="CDD" id="cd00306">
    <property type="entry name" value="Peptidases_S8_S53"/>
    <property type="match status" value="1"/>
</dbReference>
<dbReference type="Proteomes" id="UP000801428">
    <property type="component" value="Unassembled WGS sequence"/>
</dbReference>
<dbReference type="OrthoDB" id="4500473at2759"/>
<comment type="caution">
    <text evidence="2">The sequence shown here is derived from an EMBL/GenBank/DDBJ whole genome shotgun (WGS) entry which is preliminary data.</text>
</comment>
<reference evidence="2" key="1">
    <citation type="submission" date="2019-04" db="EMBL/GenBank/DDBJ databases">
        <title>Sequencing of skin fungus with MAO and IRED activity.</title>
        <authorList>
            <person name="Marsaioli A.J."/>
            <person name="Bonatto J.M.C."/>
            <person name="Reis Junior O."/>
        </authorList>
    </citation>
    <scope>NUCLEOTIDE SEQUENCE</scope>
    <source>
        <strain evidence="2">30M1</strain>
    </source>
</reference>
<protein>
    <recommendedName>
        <fullName evidence="1">Peptidase S8/S53 domain-containing protein</fullName>
    </recommendedName>
</protein>
<dbReference type="AlphaFoldDB" id="A0A9P4TCZ5"/>
<proteinExistence type="predicted"/>
<evidence type="ECO:0000259" key="1">
    <source>
        <dbReference type="Pfam" id="PF00082"/>
    </source>
</evidence>
<dbReference type="GO" id="GO:0006508">
    <property type="term" value="P:proteolysis"/>
    <property type="evidence" value="ECO:0007669"/>
    <property type="project" value="InterPro"/>
</dbReference>
<feature type="domain" description="Peptidase S8/S53" evidence="1">
    <location>
        <begin position="11"/>
        <end position="183"/>
    </location>
</feature>
<gene>
    <name evidence="2" type="ORF">E8E13_006595</name>
</gene>
<dbReference type="Pfam" id="PF00082">
    <property type="entry name" value="Peptidase_S8"/>
    <property type="match status" value="1"/>
</dbReference>
<dbReference type="GO" id="GO:0004252">
    <property type="term" value="F:serine-type endopeptidase activity"/>
    <property type="evidence" value="ECO:0007669"/>
    <property type="project" value="InterPro"/>
</dbReference>
<name>A0A9P4TCZ5_CURKU</name>
<dbReference type="SUPFAM" id="SSF52743">
    <property type="entry name" value="Subtilisin-like"/>
    <property type="match status" value="1"/>
</dbReference>
<dbReference type="EMBL" id="SWKU01000013">
    <property type="protein sequence ID" value="KAF3001372.1"/>
    <property type="molecule type" value="Genomic_DNA"/>
</dbReference>
<evidence type="ECO:0000313" key="2">
    <source>
        <dbReference type="EMBL" id="KAF3001372.1"/>
    </source>
</evidence>
<accession>A0A9P4TCZ5</accession>